<comment type="catalytic activity">
    <reaction evidence="1">
        <text>Hydrolyzes single-stranded DNA or mismatched double-stranded DNA and polynucleotides, releasing free uracil.</text>
        <dbReference type="EC" id="3.2.2.27"/>
    </reaction>
</comment>
<comment type="similarity">
    <text evidence="2">Belongs to the uracil-DNA glycosylase (UDG) superfamily. Type 4 (UDGa) family.</text>
</comment>
<keyword evidence="5" id="KW-0004">4Fe-4S</keyword>
<keyword evidence="6" id="KW-0479">Metal-binding</keyword>
<dbReference type="NCBIfam" id="TIGR00758">
    <property type="entry name" value="UDG_fam4"/>
    <property type="match status" value="1"/>
</dbReference>
<name>A0A650EMP3_9BACT</name>
<protein>
    <recommendedName>
        <fullName evidence="4">Type-4 uracil-DNA glycosylase</fullName>
        <ecNumber evidence="3">3.2.2.27</ecNumber>
    </recommendedName>
</protein>
<dbReference type="GO" id="GO:0016779">
    <property type="term" value="F:nucleotidyltransferase activity"/>
    <property type="evidence" value="ECO:0007669"/>
    <property type="project" value="UniProtKB-KW"/>
</dbReference>
<dbReference type="SUPFAM" id="SSF52141">
    <property type="entry name" value="Uracil-DNA glycosylase-like"/>
    <property type="match status" value="1"/>
</dbReference>
<dbReference type="Gene3D" id="3.40.470.10">
    <property type="entry name" value="Uracil-DNA glycosylase-like domain"/>
    <property type="match status" value="1"/>
</dbReference>
<organism evidence="13">
    <name type="scientific">uncultured Elusimicrobia bacterium</name>
    <dbReference type="NCBI Taxonomy" id="699876"/>
    <lineage>
        <taxon>Bacteria</taxon>
        <taxon>Pseudomonadati</taxon>
        <taxon>Elusimicrobiota</taxon>
        <taxon>Elusimicrobia</taxon>
        <taxon>environmental samples</taxon>
    </lineage>
</organism>
<keyword evidence="10" id="KW-0411">Iron-sulfur</keyword>
<dbReference type="SMART" id="SM00986">
    <property type="entry name" value="UDG"/>
    <property type="match status" value="1"/>
</dbReference>
<evidence type="ECO:0000256" key="6">
    <source>
        <dbReference type="ARBA" id="ARBA00022723"/>
    </source>
</evidence>
<dbReference type="AlphaFoldDB" id="A0A650EMP3"/>
<sequence length="304" mass="32507">MPDSLTRLAAEFKNFLAAQDEDEFITAAAATPAAVSVASERPQEASSVPQMPEGETLTVEFPRAQARQQAVQTPVFTASAAQELASPQQEPVLMNTAQKTAALAEIAETIKSCSRCPLGATRINAVPGEGNVDADLMFVGEGPGFDEDRQGRPFVGRAGQLLDKMIAAMGLKREQVFIANIAKCHPMTDPLHPEKHGNDRAPNAGEIACCRKYLEQQIAAICPKYIVALGGVSAKALISDAKSLGALRGRFYDLSLDSVKLSRPVKILATFHPAALLRNPGWKKDAWADLQMVMAELGLKGASK</sequence>
<keyword evidence="9" id="KW-0408">Iron</keyword>
<dbReference type="InterPro" id="IPR005273">
    <property type="entry name" value="Ura-DNA_glyco_family4"/>
</dbReference>
<keyword evidence="8" id="KW-0378">Hydrolase</keyword>
<evidence type="ECO:0000256" key="11">
    <source>
        <dbReference type="ARBA" id="ARBA00023204"/>
    </source>
</evidence>
<evidence type="ECO:0000259" key="12">
    <source>
        <dbReference type="SMART" id="SM00986"/>
    </source>
</evidence>
<reference evidence="13" key="1">
    <citation type="journal article" date="2020" name="J. ISSAAS">
        <title>Lactobacilli and other gastrointestinal microbiota of Peromyscus leucopus, reservoir host for agents of Lyme disease and other zoonoses in North America.</title>
        <authorList>
            <person name="Milovic A."/>
            <person name="Bassam K."/>
            <person name="Shao H."/>
            <person name="Chatzistamou I."/>
            <person name="Tufts D.M."/>
            <person name="Diuk-Wasser M."/>
            <person name="Barbour A.G."/>
        </authorList>
    </citation>
    <scope>NUCLEOTIDE SEQUENCE</scope>
    <source>
        <strain evidence="13">LL30</strain>
    </source>
</reference>
<dbReference type="CDD" id="cd10030">
    <property type="entry name" value="UDG-F4_TTUDGA_SPO1dp_like"/>
    <property type="match status" value="1"/>
</dbReference>
<dbReference type="PANTHER" id="PTHR33693">
    <property type="entry name" value="TYPE-5 URACIL-DNA GLYCOSYLASE"/>
    <property type="match status" value="1"/>
</dbReference>
<evidence type="ECO:0000256" key="10">
    <source>
        <dbReference type="ARBA" id="ARBA00023014"/>
    </source>
</evidence>
<dbReference type="InterPro" id="IPR036895">
    <property type="entry name" value="Uracil-DNA_glycosylase-like_sf"/>
</dbReference>
<keyword evidence="13" id="KW-0808">Transferase</keyword>
<keyword evidence="7" id="KW-0227">DNA damage</keyword>
<evidence type="ECO:0000313" key="13">
    <source>
        <dbReference type="EMBL" id="QGT50571.1"/>
    </source>
</evidence>
<proteinExistence type="inferred from homology"/>
<dbReference type="PANTHER" id="PTHR33693:SF1">
    <property type="entry name" value="TYPE-4 URACIL-DNA GLYCOSYLASE"/>
    <property type="match status" value="1"/>
</dbReference>
<dbReference type="InterPro" id="IPR051536">
    <property type="entry name" value="UDG_Type-4/5"/>
</dbReference>
<dbReference type="SMART" id="SM00987">
    <property type="entry name" value="UreE_C"/>
    <property type="match status" value="1"/>
</dbReference>
<evidence type="ECO:0000256" key="7">
    <source>
        <dbReference type="ARBA" id="ARBA00022763"/>
    </source>
</evidence>
<dbReference type="InterPro" id="IPR005122">
    <property type="entry name" value="Uracil-DNA_glycosylase-like"/>
</dbReference>
<evidence type="ECO:0000256" key="8">
    <source>
        <dbReference type="ARBA" id="ARBA00022801"/>
    </source>
</evidence>
<evidence type="ECO:0000256" key="1">
    <source>
        <dbReference type="ARBA" id="ARBA00001400"/>
    </source>
</evidence>
<feature type="domain" description="Uracil-DNA glycosylase-like" evidence="12">
    <location>
        <begin position="127"/>
        <end position="291"/>
    </location>
</feature>
<dbReference type="EC" id="3.2.2.27" evidence="3"/>
<accession>A0A650EMP3</accession>
<keyword evidence="11" id="KW-0234">DNA repair</keyword>
<dbReference type="GO" id="GO:0004844">
    <property type="term" value="F:uracil DNA N-glycosylase activity"/>
    <property type="evidence" value="ECO:0007669"/>
    <property type="project" value="UniProtKB-EC"/>
</dbReference>
<evidence type="ECO:0000256" key="5">
    <source>
        <dbReference type="ARBA" id="ARBA00022485"/>
    </source>
</evidence>
<evidence type="ECO:0000256" key="2">
    <source>
        <dbReference type="ARBA" id="ARBA00006521"/>
    </source>
</evidence>
<evidence type="ECO:0000256" key="4">
    <source>
        <dbReference type="ARBA" id="ARBA00019403"/>
    </source>
</evidence>
<gene>
    <name evidence="13" type="ORF">Elusimicrob1349_0410</name>
</gene>
<evidence type="ECO:0000256" key="9">
    <source>
        <dbReference type="ARBA" id="ARBA00023004"/>
    </source>
</evidence>
<dbReference type="EMBL" id="MN577571">
    <property type="protein sequence ID" value="QGT50571.1"/>
    <property type="molecule type" value="Genomic_DNA"/>
</dbReference>
<dbReference type="GO" id="GO:0051539">
    <property type="term" value="F:4 iron, 4 sulfur cluster binding"/>
    <property type="evidence" value="ECO:0007669"/>
    <property type="project" value="UniProtKB-KW"/>
</dbReference>
<dbReference type="GO" id="GO:0046872">
    <property type="term" value="F:metal ion binding"/>
    <property type="evidence" value="ECO:0007669"/>
    <property type="project" value="UniProtKB-KW"/>
</dbReference>
<dbReference type="Pfam" id="PF03167">
    <property type="entry name" value="UDG"/>
    <property type="match status" value="1"/>
</dbReference>
<keyword evidence="13" id="KW-0548">Nucleotidyltransferase</keyword>
<evidence type="ECO:0000256" key="3">
    <source>
        <dbReference type="ARBA" id="ARBA00012030"/>
    </source>
</evidence>
<dbReference type="GO" id="GO:0006281">
    <property type="term" value="P:DNA repair"/>
    <property type="evidence" value="ECO:0007669"/>
    <property type="project" value="UniProtKB-KW"/>
</dbReference>